<evidence type="ECO:0000313" key="2">
    <source>
        <dbReference type="EMBL" id="AFL67773.1"/>
    </source>
</evidence>
<feature type="region of interest" description="Disordered" evidence="1">
    <location>
        <begin position="237"/>
        <end position="285"/>
    </location>
</feature>
<dbReference type="AlphaFoldDB" id="I3XUZ9"/>
<dbReference type="Proteomes" id="UP000006176">
    <property type="component" value="Chromosome"/>
</dbReference>
<gene>
    <name evidence="2" type="ordered locus">Sulba_0455</name>
</gene>
<name>I3XUZ9_SULBS</name>
<dbReference type="KEGG" id="sba:Sulba_0455"/>
<dbReference type="EMBL" id="CP003333">
    <property type="protein sequence ID" value="AFL67773.1"/>
    <property type="molecule type" value="Genomic_DNA"/>
</dbReference>
<organism evidence="2 3">
    <name type="scientific">Sulfurospirillum barnesii (strain ATCC 700032 / DSM 10660 / SES-3)</name>
    <dbReference type="NCBI Taxonomy" id="760154"/>
    <lineage>
        <taxon>Bacteria</taxon>
        <taxon>Pseudomonadati</taxon>
        <taxon>Campylobacterota</taxon>
        <taxon>Epsilonproteobacteria</taxon>
        <taxon>Campylobacterales</taxon>
        <taxon>Sulfurospirillaceae</taxon>
        <taxon>Sulfurospirillum</taxon>
    </lineage>
</organism>
<reference evidence="2 3" key="1">
    <citation type="submission" date="2012-06" db="EMBL/GenBank/DDBJ databases">
        <title>Complete sequence of Sulfurospirillum barnesii SES-3.</title>
        <authorList>
            <consortium name="US DOE Joint Genome Institute"/>
            <person name="Lucas S."/>
            <person name="Han J."/>
            <person name="Lapidus A."/>
            <person name="Cheng J.-F."/>
            <person name="Goodwin L."/>
            <person name="Pitluck S."/>
            <person name="Peters L."/>
            <person name="Ovchinnikova G."/>
            <person name="Lu M."/>
            <person name="Detter J.C."/>
            <person name="Han C."/>
            <person name="Tapia R."/>
            <person name="Land M."/>
            <person name="Hauser L."/>
            <person name="Kyrpides N."/>
            <person name="Ivanova N."/>
            <person name="Pagani I."/>
            <person name="Stolz J."/>
            <person name="Arkin A."/>
            <person name="Dehal P."/>
            <person name="Oremland R."/>
            <person name="Saltikov C."/>
            <person name="Basu P."/>
            <person name="Hollibaugh J."/>
            <person name="Newman D."/>
            <person name="Stolyar S."/>
            <person name="Hazen T."/>
            <person name="Woyke T."/>
        </authorList>
    </citation>
    <scope>NUCLEOTIDE SEQUENCE [LARGE SCALE GENOMIC DNA]</scope>
    <source>
        <strain evidence="3">ATCC 700032 / DSM 10660 / SES-3</strain>
    </source>
</reference>
<dbReference type="PATRIC" id="fig|760154.4.peg.453"/>
<dbReference type="HOGENOM" id="CLU_046419_1_0_7"/>
<dbReference type="RefSeq" id="WP_014768653.1">
    <property type="nucleotide sequence ID" value="NC_018002.1"/>
</dbReference>
<keyword evidence="3" id="KW-1185">Reference proteome</keyword>
<dbReference type="OrthoDB" id="5324656at2"/>
<protein>
    <recommendedName>
        <fullName evidence="4">Highly acidic protein</fullName>
    </recommendedName>
</protein>
<proteinExistence type="predicted"/>
<dbReference type="STRING" id="760154.Sulba_0455"/>
<dbReference type="eggNOG" id="COG0745">
    <property type="taxonomic scope" value="Bacteria"/>
</dbReference>
<feature type="compositionally biased region" description="Acidic residues" evidence="1">
    <location>
        <begin position="246"/>
        <end position="257"/>
    </location>
</feature>
<sequence>MRLLLLNNNPAVSRLIKLSAEKAGHELDEFDDYGLVPLHDYDVILVDNELYDETALAELKENIGCDYCLYICQRGAQKPDSVNVSLEKPFLPTDFLVLLEKVAQVLNSQKEEESSSVDEIEEENKRFDIDDIDTLEADESLKFDNVKFEDDLLDEAIAMDEALEKGDFLKETSCVDEKSFEDVDFEAENEEEETLLDEVPPCVLDKDDINEVKQLLDENDEEELEPSALDILDDLSEEASQKEESTALDEETLDEAFLESMDEKPEEEESLEWKLPESLDEDSEDNALEGLLENDLSLALDPSPFDFEEEEREEVAAEEVAFHEEETEEEESFLDTLDEQEGELASLDDLDENLIKKAFGEPVEEQEQTPVRTTKKEEIEVIRGEMEKSISRSISGLVQSDILREALKGMRINISISFDENEAK</sequence>
<accession>I3XUZ9</accession>
<evidence type="ECO:0008006" key="4">
    <source>
        <dbReference type="Google" id="ProtNLM"/>
    </source>
</evidence>
<evidence type="ECO:0000313" key="3">
    <source>
        <dbReference type="Proteomes" id="UP000006176"/>
    </source>
</evidence>
<evidence type="ECO:0000256" key="1">
    <source>
        <dbReference type="SAM" id="MobiDB-lite"/>
    </source>
</evidence>